<keyword evidence="1" id="KW-1185">Reference proteome</keyword>
<protein>
    <submittedName>
        <fullName evidence="2">Bcl-2-like protein 15</fullName>
    </submittedName>
</protein>
<dbReference type="PANTHER" id="PTHR36466">
    <property type="entry name" value="BCL-2-LIKE PROTEIN 15"/>
    <property type="match status" value="1"/>
</dbReference>
<dbReference type="InterPro" id="IPR033543">
    <property type="entry name" value="BCL2L15"/>
</dbReference>
<accession>A0A6P8PDZ7</accession>
<organism evidence="1 2">
    <name type="scientific">Geotrypetes seraphini</name>
    <name type="common">Gaboon caecilian</name>
    <name type="synonym">Caecilia seraphini</name>
    <dbReference type="NCBI Taxonomy" id="260995"/>
    <lineage>
        <taxon>Eukaryota</taxon>
        <taxon>Metazoa</taxon>
        <taxon>Chordata</taxon>
        <taxon>Craniata</taxon>
        <taxon>Vertebrata</taxon>
        <taxon>Euteleostomi</taxon>
        <taxon>Amphibia</taxon>
        <taxon>Gymnophiona</taxon>
        <taxon>Geotrypetes</taxon>
    </lineage>
</organism>
<gene>
    <name evidence="2" type="primary">BCL2L15</name>
</gene>
<dbReference type="Proteomes" id="UP000515159">
    <property type="component" value="Chromosome 13"/>
</dbReference>
<sequence length="160" mass="17998">MKTFEEQTECIVKALLSELLGDNEETTFRSLESDSPLTLQSGTLETKETFDPQLIACRLRDLGDQFNKEIKKSALQMVLDWGTEKVVADFPKAVDAVYSNWTSQSPETASEKALLSVSVALVKCTVNKAPQLCERLEHAMITLYSNMKQQIQRLGGWEHI</sequence>
<evidence type="ECO:0000313" key="1">
    <source>
        <dbReference type="Proteomes" id="UP000515159"/>
    </source>
</evidence>
<dbReference type="InterPro" id="IPR036834">
    <property type="entry name" value="Bcl-2-like_sf"/>
</dbReference>
<dbReference type="FunCoup" id="A0A6P8PDZ7">
    <property type="interactions" value="237"/>
</dbReference>
<name>A0A6P8PDZ7_GEOSA</name>
<reference evidence="2" key="1">
    <citation type="submission" date="2025-08" db="UniProtKB">
        <authorList>
            <consortium name="RefSeq"/>
        </authorList>
    </citation>
    <scope>IDENTIFICATION</scope>
</reference>
<dbReference type="InParanoid" id="A0A6P8PDZ7"/>
<dbReference type="GO" id="GO:0042981">
    <property type="term" value="P:regulation of apoptotic process"/>
    <property type="evidence" value="ECO:0007669"/>
    <property type="project" value="InterPro"/>
</dbReference>
<dbReference type="OrthoDB" id="9950208at2759"/>
<dbReference type="SUPFAM" id="SSF56854">
    <property type="entry name" value="Bcl-2 inhibitors of programmed cell death"/>
    <property type="match status" value="1"/>
</dbReference>
<proteinExistence type="predicted"/>
<dbReference type="Gene3D" id="1.10.437.10">
    <property type="entry name" value="Blc2-like"/>
    <property type="match status" value="1"/>
</dbReference>
<dbReference type="PANTHER" id="PTHR36466:SF1">
    <property type="entry name" value="BCL-2-LIKE PROTEIN 15"/>
    <property type="match status" value="1"/>
</dbReference>
<dbReference type="CTD" id="440603"/>
<dbReference type="KEGG" id="gsh:117347241"/>
<dbReference type="RefSeq" id="XP_033773791.1">
    <property type="nucleotide sequence ID" value="XM_033917900.1"/>
</dbReference>
<dbReference type="AlphaFoldDB" id="A0A6P8PDZ7"/>
<dbReference type="GeneID" id="117347241"/>
<evidence type="ECO:0000313" key="2">
    <source>
        <dbReference type="RefSeq" id="XP_033773791.1"/>
    </source>
</evidence>